<organism evidence="7 8">
    <name type="scientific">Marinomonas balearica</name>
    <dbReference type="NCBI Taxonomy" id="491947"/>
    <lineage>
        <taxon>Bacteria</taxon>
        <taxon>Pseudomonadati</taxon>
        <taxon>Pseudomonadota</taxon>
        <taxon>Gammaproteobacteria</taxon>
        <taxon>Oceanospirillales</taxon>
        <taxon>Oceanospirillaceae</taxon>
        <taxon>Marinomonas</taxon>
    </lineage>
</organism>
<comment type="similarity">
    <text evidence="2">Belongs to the bacterial solute-binding protein 8 family.</text>
</comment>
<accession>A0A4R6MBM1</accession>
<dbReference type="InterPro" id="IPR051313">
    <property type="entry name" value="Bact_iron-sidero_bind"/>
</dbReference>
<reference evidence="7 8" key="1">
    <citation type="submission" date="2019-03" db="EMBL/GenBank/DDBJ databases">
        <title>Genomic Encyclopedia of Type Strains, Phase III (KMG-III): the genomes of soil and plant-associated and newly described type strains.</title>
        <authorList>
            <person name="Whitman W."/>
        </authorList>
    </citation>
    <scope>NUCLEOTIDE SEQUENCE [LARGE SCALE GENOMIC DNA]</scope>
    <source>
        <strain evidence="7 8">CECT 7378</strain>
    </source>
</reference>
<evidence type="ECO:0000259" key="6">
    <source>
        <dbReference type="PROSITE" id="PS50983"/>
    </source>
</evidence>
<dbReference type="SUPFAM" id="SSF53807">
    <property type="entry name" value="Helical backbone' metal receptor"/>
    <property type="match status" value="1"/>
</dbReference>
<dbReference type="GO" id="GO:0030288">
    <property type="term" value="C:outer membrane-bounded periplasmic space"/>
    <property type="evidence" value="ECO:0007669"/>
    <property type="project" value="TreeGrafter"/>
</dbReference>
<dbReference type="OrthoDB" id="9793175at2"/>
<gene>
    <name evidence="7" type="ORF">DFP79_1318</name>
</gene>
<dbReference type="Pfam" id="PF01497">
    <property type="entry name" value="Peripla_BP_2"/>
    <property type="match status" value="1"/>
</dbReference>
<keyword evidence="5" id="KW-0732">Signal</keyword>
<dbReference type="PANTHER" id="PTHR30532">
    <property type="entry name" value="IRON III DICITRATE-BINDING PERIPLASMIC PROTEIN"/>
    <property type="match status" value="1"/>
</dbReference>
<comment type="caution">
    <text evidence="7">The sequence shown here is derived from an EMBL/GenBank/DDBJ whole genome shotgun (WGS) entry which is preliminary data.</text>
</comment>
<evidence type="ECO:0000313" key="7">
    <source>
        <dbReference type="EMBL" id="TDO98903.1"/>
    </source>
</evidence>
<dbReference type="PANTHER" id="PTHR30532:SF24">
    <property type="entry name" value="FERRIC ENTEROBACTIN-BINDING PERIPLASMIC PROTEIN FEPB"/>
    <property type="match status" value="1"/>
</dbReference>
<evidence type="ECO:0000256" key="3">
    <source>
        <dbReference type="ARBA" id="ARBA00022448"/>
    </source>
</evidence>
<keyword evidence="4" id="KW-0410">Iron transport</keyword>
<evidence type="ECO:0000256" key="2">
    <source>
        <dbReference type="ARBA" id="ARBA00008814"/>
    </source>
</evidence>
<keyword evidence="4" id="KW-0406">Ion transport</keyword>
<dbReference type="FunFam" id="3.40.50.1980:FF:000009">
    <property type="entry name" value="Iron-enterobactin transporter periplasmic binding protein"/>
    <property type="match status" value="1"/>
</dbReference>
<feature type="domain" description="Fe/B12 periplasmic-binding" evidence="6">
    <location>
        <begin position="77"/>
        <end position="351"/>
    </location>
</feature>
<dbReference type="Gene3D" id="3.40.50.1980">
    <property type="entry name" value="Nitrogenase molybdenum iron protein domain"/>
    <property type="match status" value="2"/>
</dbReference>
<dbReference type="GO" id="GO:1901678">
    <property type="term" value="P:iron coordination entity transport"/>
    <property type="evidence" value="ECO:0007669"/>
    <property type="project" value="UniProtKB-ARBA"/>
</dbReference>
<sequence>MFSKTSISFACFDIRVANRNIIKATAAAVMALALCACEDSNTATELKIDHVSKDPDGWPRTLMTSKGPVTLTEAPSRIVSTSVTMTGTLLAIDAPVIASGGTVANTAVADEKGFMRQWSNTASQRRLIPLYQREPDAEAIVAQNPDLILISATGGDSARKLYDQLKSIAPTALIRYDNKSWMQLATLLGDFLGKEDNAESVIADFESKIRRFTKRAVLPPQPTTAMVYYADGTGANIWTPQSAQGRLLNELGFELATPPESVKGDISMGQRSDIIIATGERLPDAINGQSLLLFSAEKEQENKVKSNTYLKDTPAVQNHAVYAVGDDTFRMDYYSASNLISRLSRLFIENNTPLAVSSRTEEPNNADL</sequence>
<evidence type="ECO:0000256" key="1">
    <source>
        <dbReference type="ARBA" id="ARBA00004196"/>
    </source>
</evidence>
<dbReference type="Proteomes" id="UP000294656">
    <property type="component" value="Unassembled WGS sequence"/>
</dbReference>
<evidence type="ECO:0000256" key="5">
    <source>
        <dbReference type="ARBA" id="ARBA00022729"/>
    </source>
</evidence>
<dbReference type="EMBL" id="SNXC01000010">
    <property type="protein sequence ID" value="TDO98903.1"/>
    <property type="molecule type" value="Genomic_DNA"/>
</dbReference>
<name>A0A4R6MBM1_9GAMM</name>
<dbReference type="RefSeq" id="WP_133503122.1">
    <property type="nucleotide sequence ID" value="NZ_SNXC01000010.1"/>
</dbReference>
<keyword evidence="4" id="KW-0408">Iron</keyword>
<dbReference type="InterPro" id="IPR002491">
    <property type="entry name" value="ABC_transptr_periplasmic_BD"/>
</dbReference>
<evidence type="ECO:0000313" key="8">
    <source>
        <dbReference type="Proteomes" id="UP000294656"/>
    </source>
</evidence>
<keyword evidence="3" id="KW-0813">Transport</keyword>
<evidence type="ECO:0000256" key="4">
    <source>
        <dbReference type="ARBA" id="ARBA00022496"/>
    </source>
</evidence>
<dbReference type="CDD" id="cd01146">
    <property type="entry name" value="FhuD"/>
    <property type="match status" value="1"/>
</dbReference>
<keyword evidence="8" id="KW-1185">Reference proteome</keyword>
<protein>
    <submittedName>
        <fullName evidence="7">Iron complex transport system substrate-binding protein</fullName>
    </submittedName>
</protein>
<dbReference type="AlphaFoldDB" id="A0A4R6MBM1"/>
<dbReference type="NCBIfam" id="NF008200">
    <property type="entry name" value="PRK10957.1"/>
    <property type="match status" value="1"/>
</dbReference>
<comment type="subcellular location">
    <subcellularLocation>
        <location evidence="1">Cell envelope</location>
    </subcellularLocation>
</comment>
<dbReference type="PROSITE" id="PS50983">
    <property type="entry name" value="FE_B12_PBP"/>
    <property type="match status" value="1"/>
</dbReference>
<proteinExistence type="inferred from homology"/>